<dbReference type="CDD" id="cd13401">
    <property type="entry name" value="Slt70-like"/>
    <property type="match status" value="1"/>
</dbReference>
<feature type="signal peptide" evidence="2">
    <location>
        <begin position="1"/>
        <end position="19"/>
    </location>
</feature>
<sequence length="553" mass="64918">MLKIFKFSLLFTLSLNLFANSISTDFMQKDFKITYEWLAEKPKSSAKDFFILQYLENEDLSYENAKKAYDMRNGRNALLDKAFKQKFNEKISPEDRFCYNASILELKNSDSRCIALGLASLKKASNLSKDDLAFFISKLDIYPTLKNNLILISSNDIYKKLINGSTDKFLEIFFEVSDTYRYKYLNQSINPTFLHKIAMHKDFEKFLRTVVYDKKLKNIQKSLDNLKTEKMLTTNLQFLLGINAVNHRKLESAKQFFQNSYDIALLRGDKDRAIFWLYLLSKNTIYLEELAKSFEANIYSLYAKELLNITPDNLVFKIDMQIKPSSYDIYDAFSWLEVTEDSKKSLDDAKMEKYSNLFTQKSMEPHLAFILERYNRFRNQYFITPYEDLLKNYGIYKKVLIYSIAKQESRFIPSSISFSSAMGIMQIMPFLSKDIASKLGDDYNIYDQFLPEKNIQYASFHLDSLIKQFDSNPLFIAYAYNGGAGYARSQLKKGLFKDKSEFEPFLSMEMISYNETREYGKKVLANFYIYNNYLNSENKISLSSIFQNLVWHH</sequence>
<accession>A0A2S9SMW7</accession>
<protein>
    <submittedName>
        <fullName evidence="4">Lytic murein transglycosylase</fullName>
    </submittedName>
</protein>
<dbReference type="Gene3D" id="1.10.530.10">
    <property type="match status" value="1"/>
</dbReference>
<dbReference type="Proteomes" id="UP000239065">
    <property type="component" value="Unassembled WGS sequence"/>
</dbReference>
<evidence type="ECO:0000256" key="1">
    <source>
        <dbReference type="ARBA" id="ARBA00007734"/>
    </source>
</evidence>
<comment type="caution">
    <text evidence="4">The sequence shown here is derived from an EMBL/GenBank/DDBJ whole genome shotgun (WGS) entry which is preliminary data.</text>
</comment>
<evidence type="ECO:0000313" key="5">
    <source>
        <dbReference type="Proteomes" id="UP000239065"/>
    </source>
</evidence>
<dbReference type="PANTHER" id="PTHR37423">
    <property type="entry name" value="SOLUBLE LYTIC MUREIN TRANSGLYCOSYLASE-RELATED"/>
    <property type="match status" value="1"/>
</dbReference>
<feature type="domain" description="Transglycosylase SLT" evidence="3">
    <location>
        <begin position="398"/>
        <end position="500"/>
    </location>
</feature>
<dbReference type="InterPro" id="IPR008258">
    <property type="entry name" value="Transglycosylase_SLT_dom_1"/>
</dbReference>
<dbReference type="EMBL" id="NXGJ01000005">
    <property type="protein sequence ID" value="PRM87921.1"/>
    <property type="molecule type" value="Genomic_DNA"/>
</dbReference>
<feature type="chain" id="PRO_5015578656" evidence="2">
    <location>
        <begin position="20"/>
        <end position="553"/>
    </location>
</feature>
<dbReference type="SUPFAM" id="SSF53955">
    <property type="entry name" value="Lysozyme-like"/>
    <property type="match status" value="1"/>
</dbReference>
<dbReference type="RefSeq" id="WP_105909097.1">
    <property type="nucleotide sequence ID" value="NZ_NXGJ01000005.1"/>
</dbReference>
<dbReference type="InterPro" id="IPR023346">
    <property type="entry name" value="Lysozyme-like_dom_sf"/>
</dbReference>
<keyword evidence="2" id="KW-0732">Signal</keyword>
<gene>
    <name evidence="4" type="ORF">CJ669_05650</name>
</gene>
<evidence type="ECO:0000256" key="2">
    <source>
        <dbReference type="SAM" id="SignalP"/>
    </source>
</evidence>
<reference evidence="4 5" key="1">
    <citation type="submission" date="2017-09" db="EMBL/GenBank/DDBJ databases">
        <title>Reassesment of A. cryaerophilus.</title>
        <authorList>
            <person name="Perez-Cataluna A."/>
            <person name="Collado L."/>
            <person name="Salgado O."/>
            <person name="Lefinanco V."/>
            <person name="Figueras M.J."/>
        </authorList>
    </citation>
    <scope>NUCLEOTIDE SEQUENCE [LARGE SCALE GENOMIC DNA]</scope>
    <source>
        <strain evidence="4 5">LMG 9861</strain>
    </source>
</reference>
<evidence type="ECO:0000313" key="4">
    <source>
        <dbReference type="EMBL" id="PRM87921.1"/>
    </source>
</evidence>
<evidence type="ECO:0000259" key="3">
    <source>
        <dbReference type="Pfam" id="PF01464"/>
    </source>
</evidence>
<name>A0A2S9SMW7_9BACT</name>
<proteinExistence type="inferred from homology"/>
<dbReference type="PANTHER" id="PTHR37423:SF2">
    <property type="entry name" value="MEMBRANE-BOUND LYTIC MUREIN TRANSGLYCOSYLASE C"/>
    <property type="match status" value="1"/>
</dbReference>
<dbReference type="Pfam" id="PF01464">
    <property type="entry name" value="SLT"/>
    <property type="match status" value="1"/>
</dbReference>
<dbReference type="AlphaFoldDB" id="A0A2S9SMW7"/>
<organism evidence="4 5">
    <name type="scientific">Aliarcobacter cryaerophilus</name>
    <dbReference type="NCBI Taxonomy" id="28198"/>
    <lineage>
        <taxon>Bacteria</taxon>
        <taxon>Pseudomonadati</taxon>
        <taxon>Campylobacterota</taxon>
        <taxon>Epsilonproteobacteria</taxon>
        <taxon>Campylobacterales</taxon>
        <taxon>Arcobacteraceae</taxon>
        <taxon>Aliarcobacter</taxon>
    </lineage>
</organism>
<comment type="similarity">
    <text evidence="1">Belongs to the transglycosylase Slt family.</text>
</comment>